<accession>A0A1G8PYT9</accession>
<dbReference type="Proteomes" id="UP000199225">
    <property type="component" value="Unassembled WGS sequence"/>
</dbReference>
<feature type="domain" description="CAAX prenyl protease 2/Lysostaphin resistance protein A-like" evidence="2">
    <location>
        <begin position="98"/>
        <end position="180"/>
    </location>
</feature>
<keyword evidence="4" id="KW-1185">Reference proteome</keyword>
<evidence type="ECO:0000259" key="2">
    <source>
        <dbReference type="Pfam" id="PF02517"/>
    </source>
</evidence>
<feature type="transmembrane region" description="Helical" evidence="1">
    <location>
        <begin position="58"/>
        <end position="76"/>
    </location>
</feature>
<evidence type="ECO:0000313" key="3">
    <source>
        <dbReference type="EMBL" id="SDI97617.1"/>
    </source>
</evidence>
<dbReference type="GO" id="GO:0004175">
    <property type="term" value="F:endopeptidase activity"/>
    <property type="evidence" value="ECO:0007669"/>
    <property type="project" value="UniProtKB-ARBA"/>
</dbReference>
<dbReference type="AlphaFoldDB" id="A0A1G8PYT9"/>
<evidence type="ECO:0000256" key="1">
    <source>
        <dbReference type="SAM" id="Phobius"/>
    </source>
</evidence>
<dbReference type="RefSeq" id="WP_176757386.1">
    <property type="nucleotide sequence ID" value="NZ_FNEV01000001.1"/>
</dbReference>
<dbReference type="Pfam" id="PF02517">
    <property type="entry name" value="Rce1-like"/>
    <property type="match status" value="1"/>
</dbReference>
<dbReference type="STRING" id="86666.SAMN04490247_0289"/>
<proteinExistence type="predicted"/>
<dbReference type="InterPro" id="IPR003675">
    <property type="entry name" value="Rce1/LyrA-like_dom"/>
</dbReference>
<feature type="transmembrane region" description="Helical" evidence="1">
    <location>
        <begin position="168"/>
        <end position="186"/>
    </location>
</feature>
<feature type="transmembrane region" description="Helical" evidence="1">
    <location>
        <begin position="20"/>
        <end position="38"/>
    </location>
</feature>
<dbReference type="EMBL" id="FNEV01000001">
    <property type="protein sequence ID" value="SDI97617.1"/>
    <property type="molecule type" value="Genomic_DNA"/>
</dbReference>
<evidence type="ECO:0000313" key="4">
    <source>
        <dbReference type="Proteomes" id="UP000199225"/>
    </source>
</evidence>
<sequence length="191" mass="22004">MTDKEKLIQQMSTKEITKQLLLSQIFLFLLGIVISAIFMESFTEHWKSQWDFTFSEGVWYGIVPALFIIGMDLLLMKTLPENHYDDGGINRKVFEKQSVSMIVLLTAIVAISEEVLFRGVLQPMFSYVTASLLFALVHIRYLKKPVLFLSVLYISFLLGFVYEQTQVLTYVIIAHFLVDVTLALMIRYGTQ</sequence>
<reference evidence="4" key="1">
    <citation type="submission" date="2016-10" db="EMBL/GenBank/DDBJ databases">
        <authorList>
            <person name="Varghese N."/>
            <person name="Submissions S."/>
        </authorList>
    </citation>
    <scope>NUCLEOTIDE SEQUENCE [LARGE SCALE GENOMIC DNA]</scope>
    <source>
        <strain evidence="4">DSM 4771</strain>
    </source>
</reference>
<keyword evidence="1" id="KW-0472">Membrane</keyword>
<name>A0A1G8PYT9_9BACI</name>
<keyword evidence="1" id="KW-1133">Transmembrane helix</keyword>
<gene>
    <name evidence="3" type="ORF">SAMN04490247_0289</name>
</gene>
<keyword evidence="1" id="KW-0812">Transmembrane</keyword>
<organism evidence="3 4">
    <name type="scientific">Salimicrobium halophilum</name>
    <dbReference type="NCBI Taxonomy" id="86666"/>
    <lineage>
        <taxon>Bacteria</taxon>
        <taxon>Bacillati</taxon>
        <taxon>Bacillota</taxon>
        <taxon>Bacilli</taxon>
        <taxon>Bacillales</taxon>
        <taxon>Bacillaceae</taxon>
        <taxon>Salimicrobium</taxon>
    </lineage>
</organism>
<feature type="transmembrane region" description="Helical" evidence="1">
    <location>
        <begin position="97"/>
        <end position="117"/>
    </location>
</feature>
<dbReference type="GO" id="GO:0080120">
    <property type="term" value="P:CAAX-box protein maturation"/>
    <property type="evidence" value="ECO:0007669"/>
    <property type="project" value="UniProtKB-ARBA"/>
</dbReference>
<protein>
    <recommendedName>
        <fullName evidence="2">CAAX prenyl protease 2/Lysostaphin resistance protein A-like domain-containing protein</fullName>
    </recommendedName>
</protein>
<feature type="transmembrane region" description="Helical" evidence="1">
    <location>
        <begin position="146"/>
        <end position="162"/>
    </location>
</feature>